<organism evidence="1 2">
    <name type="scientific">Falsirhodobacter algicola</name>
    <dbReference type="NCBI Taxonomy" id="2692330"/>
    <lineage>
        <taxon>Bacteria</taxon>
        <taxon>Pseudomonadati</taxon>
        <taxon>Pseudomonadota</taxon>
        <taxon>Alphaproteobacteria</taxon>
        <taxon>Rhodobacterales</taxon>
        <taxon>Paracoccaceae</taxon>
        <taxon>Falsirhodobacter</taxon>
    </lineage>
</organism>
<reference evidence="1" key="1">
    <citation type="submission" date="2020-01" db="EMBL/GenBank/DDBJ databases">
        <authorList>
            <person name="Yang Y."/>
            <person name="Kwon Y.M."/>
        </authorList>
    </citation>
    <scope>NUCLEOTIDE SEQUENCE</scope>
    <source>
        <strain evidence="1">PG104</strain>
    </source>
</reference>
<dbReference type="EMBL" id="CP047289">
    <property type="protein sequence ID" value="QUS36729.1"/>
    <property type="molecule type" value="Genomic_DNA"/>
</dbReference>
<evidence type="ECO:0000313" key="2">
    <source>
        <dbReference type="Proteomes" id="UP000679284"/>
    </source>
</evidence>
<dbReference type="InterPro" id="IPR019660">
    <property type="entry name" value="Put_sensory_transdc_reg_YbjN"/>
</dbReference>
<dbReference type="GO" id="GO:0016740">
    <property type="term" value="F:transferase activity"/>
    <property type="evidence" value="ECO:0007669"/>
    <property type="project" value="UniProtKB-KW"/>
</dbReference>
<dbReference type="Pfam" id="PF10722">
    <property type="entry name" value="YbjN"/>
    <property type="match status" value="1"/>
</dbReference>
<dbReference type="KEGG" id="fap:GR316_10925"/>
<gene>
    <name evidence="1" type="ORF">GR316_10925</name>
</gene>
<proteinExistence type="predicted"/>
<dbReference type="AlphaFoldDB" id="A0A8J8MUE7"/>
<evidence type="ECO:0000313" key="1">
    <source>
        <dbReference type="EMBL" id="QUS36729.1"/>
    </source>
</evidence>
<dbReference type="Proteomes" id="UP000679284">
    <property type="component" value="Chromosome"/>
</dbReference>
<name>A0A8J8MUE7_9RHOB</name>
<dbReference type="CDD" id="cd17033">
    <property type="entry name" value="DR1245-like"/>
    <property type="match status" value="1"/>
</dbReference>
<keyword evidence="1" id="KW-0808">Transferase</keyword>
<protein>
    <submittedName>
        <fullName evidence="1">Diacylglyceryl transferase</fullName>
    </submittedName>
</protein>
<sequence length="175" mass="19525">MVDDISSGGAMLDGYIADGDLHPIDAVEVFATRHAWDFDRMAEDRIALSVAGLWRTYAITLVWQPMDETLRLVCAFEMSPPEGRTPALYDLLNRVNDRVWSGAFTFWHDQRMMAWRYGLALSGGQVVGAEQVEHLMHSAVTAAERFYPAFQLVAWGDAAPEKALQIAMAEAYGRA</sequence>
<keyword evidence="2" id="KW-1185">Reference proteome</keyword>
<accession>A0A8J8MUE7</accession>